<dbReference type="InterPro" id="IPR016135">
    <property type="entry name" value="UBQ-conjugating_enzyme/RWD"/>
</dbReference>
<protein>
    <recommendedName>
        <fullName evidence="3">UBC core domain-containing protein</fullName>
    </recommendedName>
</protein>
<evidence type="ECO:0000256" key="1">
    <source>
        <dbReference type="ARBA" id="ARBA00022679"/>
    </source>
</evidence>
<dbReference type="PANTHER" id="PTHR46116:SF15">
    <property type="entry name" value="(E3-INDEPENDENT) E2 UBIQUITIN-CONJUGATING ENZYME"/>
    <property type="match status" value="1"/>
</dbReference>
<reference evidence="4 5" key="1">
    <citation type="submission" date="2024-08" db="EMBL/GenBank/DDBJ databases">
        <authorList>
            <person name="Cucini C."/>
            <person name="Frati F."/>
        </authorList>
    </citation>
    <scope>NUCLEOTIDE SEQUENCE [LARGE SCALE GENOMIC DNA]</scope>
</reference>
<accession>A0ABP1Q6V9</accession>
<keyword evidence="5" id="KW-1185">Reference proteome</keyword>
<name>A0ABP1Q6V9_9HEXA</name>
<feature type="domain" description="UBC core" evidence="3">
    <location>
        <begin position="190"/>
        <end position="340"/>
    </location>
</feature>
<dbReference type="Proteomes" id="UP001642540">
    <property type="component" value="Unassembled WGS sequence"/>
</dbReference>
<keyword evidence="1" id="KW-0808">Transferase</keyword>
<evidence type="ECO:0000256" key="2">
    <source>
        <dbReference type="ARBA" id="ARBA00022786"/>
    </source>
</evidence>
<dbReference type="SUPFAM" id="SSF54495">
    <property type="entry name" value="UBC-like"/>
    <property type="match status" value="1"/>
</dbReference>
<dbReference type="PANTHER" id="PTHR46116">
    <property type="entry name" value="(E3-INDEPENDENT) E2 UBIQUITIN-CONJUGATING ENZYME"/>
    <property type="match status" value="1"/>
</dbReference>
<dbReference type="EMBL" id="CAXLJM020000024">
    <property type="protein sequence ID" value="CAL8091021.1"/>
    <property type="molecule type" value="Genomic_DNA"/>
</dbReference>
<evidence type="ECO:0000313" key="4">
    <source>
        <dbReference type="EMBL" id="CAL8091021.1"/>
    </source>
</evidence>
<comment type="caution">
    <text evidence="4">The sequence shown here is derived from an EMBL/GenBank/DDBJ whole genome shotgun (WGS) entry which is preliminary data.</text>
</comment>
<keyword evidence="2" id="KW-0833">Ubl conjugation pathway</keyword>
<evidence type="ECO:0000313" key="5">
    <source>
        <dbReference type="Proteomes" id="UP001642540"/>
    </source>
</evidence>
<organism evidence="4 5">
    <name type="scientific">Orchesella dallaii</name>
    <dbReference type="NCBI Taxonomy" id="48710"/>
    <lineage>
        <taxon>Eukaryota</taxon>
        <taxon>Metazoa</taxon>
        <taxon>Ecdysozoa</taxon>
        <taxon>Arthropoda</taxon>
        <taxon>Hexapoda</taxon>
        <taxon>Collembola</taxon>
        <taxon>Entomobryomorpha</taxon>
        <taxon>Entomobryoidea</taxon>
        <taxon>Orchesellidae</taxon>
        <taxon>Orchesellinae</taxon>
        <taxon>Orchesella</taxon>
    </lineage>
</organism>
<evidence type="ECO:0000259" key="3">
    <source>
        <dbReference type="PROSITE" id="PS50127"/>
    </source>
</evidence>
<proteinExistence type="predicted"/>
<dbReference type="PROSITE" id="PS50127">
    <property type="entry name" value="UBC_2"/>
    <property type="match status" value="1"/>
</dbReference>
<dbReference type="Gene3D" id="3.10.110.10">
    <property type="entry name" value="Ubiquitin Conjugating Enzyme"/>
    <property type="match status" value="1"/>
</dbReference>
<dbReference type="Pfam" id="PF00179">
    <property type="entry name" value="UQ_con"/>
    <property type="match status" value="1"/>
</dbReference>
<gene>
    <name evidence="4" type="ORF">ODALV1_LOCUS7806</name>
</gene>
<sequence>MNTNFNERVYVPDDTVSVQWLGRDSLDSSSFRMISQTSESTFDLEPHFVYGPIKPKEIVYRSAHCRLPDPLFTVGWVRQITLQGQIIVVSLHTKQEHSVFPPEIETTGMKINSDGSDHKITRPSIDMLRLHGLSTLRMADQYFSLNINKLMDWTAAEPQSQHFKLVAKAPTTHAFYQNQFSARVDGHWFRAVRGDQIVLNTQANEQLATVWIKGFGDRIDLFSVLMAAPVGTAYEGGLFTFDVQLPYEYPIAPPSVYLTTVLSPSSKIRPGVHSLELADAVPPHTLVESLMTLQAKIFSNSSESLELPSSAASLHRRESMTNEKQECRTNAHIIVDILDLMFRMVMDPPKLWSEEVVRHFHMTFPRSKSRLTDLIHLREDPYSKPSSEWSIPSYPLLPLSDGFVDAVINRMKRFEQLLQVKSQT</sequence>
<dbReference type="InterPro" id="IPR000608">
    <property type="entry name" value="UBC"/>
</dbReference>